<reference evidence="1 2" key="1">
    <citation type="journal article" date="2014" name="Genome Announc.">
        <title>Draft Genome Sequence of Magnetospirillum sp. Strain SO-1, a Freshwater Magnetotactic Bacterium Isolated from the Ol'khovka River, Russia.</title>
        <authorList>
            <person name="Grouzdev D.S."/>
            <person name="Dziuba M.V."/>
            <person name="Sukhacheva M.S."/>
            <person name="Mardanov A.V."/>
            <person name="Beletskiy A.V."/>
            <person name="Kuznetsov B.B."/>
            <person name="Skryabin K.G."/>
        </authorList>
    </citation>
    <scope>NUCLEOTIDE SEQUENCE [LARGE SCALE GENOMIC DNA]</scope>
    <source>
        <strain evidence="1 2">SO-1</strain>
    </source>
</reference>
<comment type="caution">
    <text evidence="1">The sequence shown here is derived from an EMBL/GenBank/DDBJ whole genome shotgun (WGS) entry which is preliminary data.</text>
</comment>
<name>M2Y5R4_9PROT</name>
<dbReference type="eggNOG" id="COG0625">
    <property type="taxonomic scope" value="Bacteria"/>
</dbReference>
<protein>
    <submittedName>
        <fullName evidence="1">Glutathione S-transferase</fullName>
    </submittedName>
</protein>
<dbReference type="InterPro" id="IPR036282">
    <property type="entry name" value="Glutathione-S-Trfase_C_sf"/>
</dbReference>
<gene>
    <name evidence="1" type="ORF">H261_18692</name>
</gene>
<evidence type="ECO:0000313" key="1">
    <source>
        <dbReference type="EMBL" id="EME68416.1"/>
    </source>
</evidence>
<keyword evidence="1" id="KW-0808">Transferase</keyword>
<keyword evidence="2" id="KW-1185">Reference proteome</keyword>
<organism evidence="1 2">
    <name type="scientific">Paramagnetospirillum caucaseum</name>
    <dbReference type="NCBI Taxonomy" id="1244869"/>
    <lineage>
        <taxon>Bacteria</taxon>
        <taxon>Pseudomonadati</taxon>
        <taxon>Pseudomonadota</taxon>
        <taxon>Alphaproteobacteria</taxon>
        <taxon>Rhodospirillales</taxon>
        <taxon>Magnetospirillaceae</taxon>
        <taxon>Paramagnetospirillum</taxon>
    </lineage>
</organism>
<dbReference type="Proteomes" id="UP000011744">
    <property type="component" value="Unassembled WGS sequence"/>
</dbReference>
<accession>M2Y5R4</accession>
<dbReference type="PATRIC" id="fig|1244869.3.peg.3736"/>
<dbReference type="GO" id="GO:0016740">
    <property type="term" value="F:transferase activity"/>
    <property type="evidence" value="ECO:0007669"/>
    <property type="project" value="UniProtKB-KW"/>
</dbReference>
<evidence type="ECO:0000313" key="2">
    <source>
        <dbReference type="Proteomes" id="UP000011744"/>
    </source>
</evidence>
<dbReference type="EMBL" id="AONQ01000067">
    <property type="protein sequence ID" value="EME68416.1"/>
    <property type="molecule type" value="Genomic_DNA"/>
</dbReference>
<dbReference type="SUPFAM" id="SSF47616">
    <property type="entry name" value="GST C-terminal domain-like"/>
    <property type="match status" value="1"/>
</dbReference>
<dbReference type="Gene3D" id="1.20.1050.10">
    <property type="match status" value="1"/>
</dbReference>
<feature type="non-terminal residue" evidence="1">
    <location>
        <position position="1"/>
    </location>
</feature>
<sequence>TNADAMYAPVVTRLRTYSLPVGPVASAYCDAIMAHPAMVKWIADARAAG</sequence>
<proteinExistence type="predicted"/>
<dbReference type="AlphaFoldDB" id="M2Y5R4"/>